<keyword evidence="2" id="KW-0472">Membrane</keyword>
<dbReference type="RefSeq" id="WP_211470576.1">
    <property type="nucleotide sequence ID" value="NZ_JAGSXH010000111.1"/>
</dbReference>
<evidence type="ECO:0000256" key="1">
    <source>
        <dbReference type="SAM" id="MobiDB-lite"/>
    </source>
</evidence>
<proteinExistence type="predicted"/>
<evidence type="ECO:0000313" key="3">
    <source>
        <dbReference type="EMBL" id="MBS2965964.1"/>
    </source>
</evidence>
<accession>A0A8J8BGN8</accession>
<evidence type="ECO:0008006" key="5">
    <source>
        <dbReference type="Google" id="ProtNLM"/>
    </source>
</evidence>
<dbReference type="Proteomes" id="UP000677913">
    <property type="component" value="Unassembled WGS sequence"/>
</dbReference>
<dbReference type="EMBL" id="JAGSXH010000111">
    <property type="protein sequence ID" value="MBS2965964.1"/>
    <property type="molecule type" value="Genomic_DNA"/>
</dbReference>
<protein>
    <recommendedName>
        <fullName evidence="5">DUF4878 domain-containing protein</fullName>
    </recommendedName>
</protein>
<sequence>MTDIIDHIDTSTDAGGPRRAGRRGRVIRVLAIVIVAVVAVLAVAGVLLARTVKDATRARDTVSAFFGDLQSGKYEDAYGLLCAGNRRQYTAEQFAQQTAAHRPAGHDLTGELRVNRTVKGTTGTVGVRVTFTDGSSEARLVPLAKDGSHWRICGSPY</sequence>
<comment type="caution">
    <text evidence="3">The sequence shown here is derived from an EMBL/GenBank/DDBJ whole genome shotgun (WGS) entry which is preliminary data.</text>
</comment>
<feature type="transmembrane region" description="Helical" evidence="2">
    <location>
        <begin position="26"/>
        <end position="49"/>
    </location>
</feature>
<gene>
    <name evidence="3" type="ORF">KGA66_23160</name>
</gene>
<dbReference type="AlphaFoldDB" id="A0A8J8BGN8"/>
<feature type="region of interest" description="Disordered" evidence="1">
    <location>
        <begin position="1"/>
        <end position="20"/>
    </location>
</feature>
<evidence type="ECO:0000256" key="2">
    <source>
        <dbReference type="SAM" id="Phobius"/>
    </source>
</evidence>
<feature type="compositionally biased region" description="Basic and acidic residues" evidence="1">
    <location>
        <begin position="1"/>
        <end position="10"/>
    </location>
</feature>
<evidence type="ECO:0000313" key="4">
    <source>
        <dbReference type="Proteomes" id="UP000677913"/>
    </source>
</evidence>
<organism evidence="3 4">
    <name type="scientific">Actinocrinis puniceicyclus</name>
    <dbReference type="NCBI Taxonomy" id="977794"/>
    <lineage>
        <taxon>Bacteria</taxon>
        <taxon>Bacillati</taxon>
        <taxon>Actinomycetota</taxon>
        <taxon>Actinomycetes</taxon>
        <taxon>Catenulisporales</taxon>
        <taxon>Actinospicaceae</taxon>
        <taxon>Actinocrinis</taxon>
    </lineage>
</organism>
<reference evidence="3" key="1">
    <citation type="submission" date="2021-04" db="EMBL/GenBank/DDBJ databases">
        <title>Genome based classification of Actinospica acidithermotolerans sp. nov., an actinobacterium isolated from an Indonesian hot spring.</title>
        <authorList>
            <person name="Kusuma A.B."/>
            <person name="Putra K.E."/>
            <person name="Nafisah S."/>
            <person name="Loh J."/>
            <person name="Nouioui I."/>
            <person name="Goodfellow M."/>
        </authorList>
    </citation>
    <scope>NUCLEOTIDE SEQUENCE</scope>
    <source>
        <strain evidence="3">DSM 45618</strain>
    </source>
</reference>
<keyword evidence="2" id="KW-1133">Transmembrane helix</keyword>
<keyword evidence="4" id="KW-1185">Reference proteome</keyword>
<name>A0A8J8BGN8_9ACTN</name>
<keyword evidence="2" id="KW-0812">Transmembrane</keyword>